<evidence type="ECO:0000313" key="2">
    <source>
        <dbReference type="EMBL" id="AEO34095.1"/>
    </source>
</evidence>
<reference evidence="2" key="1">
    <citation type="journal article" date="2011" name="PLoS ONE">
        <title>A deep insight into the sialotranscriptome of the gulf coast tick, Amblyomma maculatum.</title>
        <authorList>
            <person name="Karim S."/>
            <person name="Singh P."/>
            <person name="Ribeiro J.M."/>
        </authorList>
    </citation>
    <scope>NUCLEOTIDE SEQUENCE</scope>
    <source>
        <tissue evidence="2">Salivary gland</tissue>
    </source>
</reference>
<feature type="coiled-coil region" evidence="1">
    <location>
        <begin position="67"/>
        <end position="101"/>
    </location>
</feature>
<organism evidence="2">
    <name type="scientific">Amblyomma maculatum</name>
    <name type="common">Gulf Coast tick</name>
    <dbReference type="NCBI Taxonomy" id="34609"/>
    <lineage>
        <taxon>Eukaryota</taxon>
        <taxon>Metazoa</taxon>
        <taxon>Ecdysozoa</taxon>
        <taxon>Arthropoda</taxon>
        <taxon>Chelicerata</taxon>
        <taxon>Arachnida</taxon>
        <taxon>Acari</taxon>
        <taxon>Parasitiformes</taxon>
        <taxon>Ixodida</taxon>
        <taxon>Ixodoidea</taxon>
        <taxon>Ixodidae</taxon>
        <taxon>Amblyomminae</taxon>
        <taxon>Amblyomma</taxon>
    </lineage>
</organism>
<accession>G3MKS7</accession>
<proteinExistence type="evidence at transcript level"/>
<name>G3MKS7_AMBMU</name>
<sequence length="395" mass="44381">MNSPAETKFYGFSTRHWETERRQRWIHLVRREDLFASALRRLVRGVVPAAILCYNTETSRTGNMDFAETVQKKVQKAQELIDEIETSRRCLQKNCETLRDDVDTACNQQIATICHRKDQLWRQVDMLTAEQERQLESDLARLHQYQGSLLSLLQLYTAGTLKNDFNAFSCLQALELPNVTTVVPQLHFSKMGETELEQAVKRFGSAKLQHACMPGYKDTPKGSDSNESWLLCDVDNCSGEDEVVAASLPKSLSATSSSIEAVSMDEDDAPVVLGKLAIDHPKGSRIANIEHDQSPWLLGSSGYVGNGELLKLTKALSEISTTDTGNHEEVNKTDWLLLPRDSVTSKTSDANSEWLLSGKASPIPTTRSYIMKIRDMFKPYFDHGNDSLWVAYGEK</sequence>
<dbReference type="EMBL" id="JO842478">
    <property type="protein sequence ID" value="AEO34095.1"/>
    <property type="molecule type" value="mRNA"/>
</dbReference>
<evidence type="ECO:0000256" key="1">
    <source>
        <dbReference type="SAM" id="Coils"/>
    </source>
</evidence>
<keyword evidence="1" id="KW-0175">Coiled coil</keyword>
<dbReference type="AlphaFoldDB" id="G3MKS7"/>
<protein>
    <submittedName>
        <fullName evidence="2">Uncharacterized protein</fullName>
    </submittedName>
</protein>